<dbReference type="NCBIfam" id="TIGR02258">
    <property type="entry name" value="2_5_ligase"/>
    <property type="match status" value="1"/>
</dbReference>
<dbReference type="Pfam" id="PF02834">
    <property type="entry name" value="LigT_PEase"/>
    <property type="match status" value="2"/>
</dbReference>
<dbReference type="PANTHER" id="PTHR35561:SF1">
    <property type="entry name" value="RNA 2',3'-CYCLIC PHOSPHODIESTERASE"/>
    <property type="match status" value="1"/>
</dbReference>
<keyword evidence="5" id="KW-1185">Reference proteome</keyword>
<keyword evidence="4" id="KW-0436">Ligase</keyword>
<dbReference type="EC" id="3.1.4.58" evidence="2"/>
<proteinExistence type="inferred from homology"/>
<evidence type="ECO:0000313" key="4">
    <source>
        <dbReference type="EMBL" id="KGK98179.1"/>
    </source>
</evidence>
<dbReference type="InterPro" id="IPR009097">
    <property type="entry name" value="Cyclic_Pdiesterase"/>
</dbReference>
<dbReference type="AlphaFoldDB" id="A0A099SZU3"/>
<evidence type="ECO:0000256" key="1">
    <source>
        <dbReference type="ARBA" id="ARBA00022801"/>
    </source>
</evidence>
<comment type="similarity">
    <text evidence="2">Belongs to the 2H phosphoesterase superfamily. ThpR family.</text>
</comment>
<evidence type="ECO:0000259" key="3">
    <source>
        <dbReference type="Pfam" id="PF02834"/>
    </source>
</evidence>
<keyword evidence="1 2" id="KW-0378">Hydrolase</keyword>
<comment type="caution">
    <text evidence="4">The sequence shown here is derived from an EMBL/GenBank/DDBJ whole genome shotgun (WGS) entry which is preliminary data.</text>
</comment>
<dbReference type="PANTHER" id="PTHR35561">
    <property type="entry name" value="RNA 2',3'-CYCLIC PHOSPHODIESTERASE"/>
    <property type="match status" value="1"/>
</dbReference>
<comment type="catalytic activity">
    <reaction evidence="2">
        <text>a 3'-end 2',3'-cyclophospho-ribonucleotide-RNA + H2O = a 3'-end 2'-phospho-ribonucleotide-RNA + H(+)</text>
        <dbReference type="Rhea" id="RHEA:11828"/>
        <dbReference type="Rhea" id="RHEA-COMP:10464"/>
        <dbReference type="Rhea" id="RHEA-COMP:17353"/>
        <dbReference type="ChEBI" id="CHEBI:15377"/>
        <dbReference type="ChEBI" id="CHEBI:15378"/>
        <dbReference type="ChEBI" id="CHEBI:83064"/>
        <dbReference type="ChEBI" id="CHEBI:173113"/>
        <dbReference type="EC" id="3.1.4.58"/>
    </reaction>
</comment>
<feature type="domain" description="Phosphoesterase HXTX" evidence="3">
    <location>
        <begin position="95"/>
        <end position="172"/>
    </location>
</feature>
<dbReference type="InterPro" id="IPR004175">
    <property type="entry name" value="RNA_CPDase"/>
</dbReference>
<feature type="active site" description="Proton acceptor" evidence="2">
    <location>
        <position position="121"/>
    </location>
</feature>
<accession>A0A099SZU3</accession>
<feature type="domain" description="Phosphoesterase HXTX" evidence="3">
    <location>
        <begin position="8"/>
        <end position="88"/>
    </location>
</feature>
<dbReference type="GO" id="GO:0008664">
    <property type="term" value="F:RNA 2',3'-cyclic 3'-phosphodiesterase activity"/>
    <property type="evidence" value="ECO:0007669"/>
    <property type="project" value="UniProtKB-EC"/>
</dbReference>
<gene>
    <name evidence="4" type="ORF">LI82_10670</name>
</gene>
<feature type="short sequence motif" description="HXTX 1" evidence="2">
    <location>
        <begin position="39"/>
        <end position="42"/>
    </location>
</feature>
<dbReference type="Gene3D" id="3.90.1140.10">
    <property type="entry name" value="Cyclic phosphodiesterase"/>
    <property type="match status" value="1"/>
</dbReference>
<dbReference type="SUPFAM" id="SSF55144">
    <property type="entry name" value="LigT-like"/>
    <property type="match status" value="1"/>
</dbReference>
<dbReference type="EMBL" id="JRHO01000014">
    <property type="protein sequence ID" value="KGK98179.1"/>
    <property type="molecule type" value="Genomic_DNA"/>
</dbReference>
<sequence length="181" mass="20372">MARIFVAVDLPEEFRDEVRVIQTRFSGLKLKLVDPDLVHITMKFIGEVKESMIPEVAEALESIECKPFDALVGGIGVFPKPKAPRVVWLGAEGNFELLHDEVESKLSKFRFKKDKKKFTTHATLARVKFMPAGQMDEFLGLLDELDGVEVGKMVVDRICLKKSTLTPQGPIYETLHEVMLG</sequence>
<name>A0A099SZU3_METMT</name>
<evidence type="ECO:0000256" key="2">
    <source>
        <dbReference type="HAMAP-Rule" id="MF_01940"/>
    </source>
</evidence>
<dbReference type="Proteomes" id="UP000029859">
    <property type="component" value="Unassembled WGS sequence"/>
</dbReference>
<organism evidence="4 5">
    <name type="scientific">Methanococcoides methylutens</name>
    <dbReference type="NCBI Taxonomy" id="2226"/>
    <lineage>
        <taxon>Archaea</taxon>
        <taxon>Methanobacteriati</taxon>
        <taxon>Methanobacteriota</taxon>
        <taxon>Stenosarchaea group</taxon>
        <taxon>Methanomicrobia</taxon>
        <taxon>Methanosarcinales</taxon>
        <taxon>Methanosarcinaceae</taxon>
        <taxon>Methanococcoides</taxon>
    </lineage>
</organism>
<feature type="short sequence motif" description="HXTX 2" evidence="2">
    <location>
        <begin position="121"/>
        <end position="124"/>
    </location>
</feature>
<dbReference type="InterPro" id="IPR014051">
    <property type="entry name" value="Phosphoesterase_HXTX"/>
</dbReference>
<dbReference type="OrthoDB" id="44091at2157"/>
<dbReference type="GO" id="GO:0004113">
    <property type="term" value="F:2',3'-cyclic-nucleotide 3'-phosphodiesterase activity"/>
    <property type="evidence" value="ECO:0007669"/>
    <property type="project" value="InterPro"/>
</dbReference>
<dbReference type="GO" id="GO:0016874">
    <property type="term" value="F:ligase activity"/>
    <property type="evidence" value="ECO:0007669"/>
    <property type="project" value="UniProtKB-KW"/>
</dbReference>
<comment type="function">
    <text evidence="2">Hydrolyzes RNA 2',3'-cyclic phosphodiester to an RNA 2'-phosphomonoester.</text>
</comment>
<dbReference type="RefSeq" id="WP_048195488.1">
    <property type="nucleotide sequence ID" value="NZ_CAAGSM010000001.1"/>
</dbReference>
<protein>
    <recommendedName>
        <fullName evidence="2">RNA 2',3'-cyclic phosphodiesterase</fullName>
        <shortName evidence="2">RNA 2',3'-CPDase</shortName>
        <ecNumber evidence="2">3.1.4.58</ecNumber>
    </recommendedName>
</protein>
<evidence type="ECO:0000313" key="5">
    <source>
        <dbReference type="Proteomes" id="UP000029859"/>
    </source>
</evidence>
<dbReference type="HAMAP" id="MF_01940">
    <property type="entry name" value="RNA_CPDase"/>
    <property type="match status" value="1"/>
</dbReference>
<reference evidence="4 5" key="1">
    <citation type="submission" date="2014-09" db="EMBL/GenBank/DDBJ databases">
        <title>Draft genome sequence of an obligately methylotrophic methanogen, Methanococcoides methylutens, isolated from marine sediment.</title>
        <authorList>
            <person name="Guan Y."/>
            <person name="Ngugi D.K."/>
            <person name="Blom J."/>
            <person name="Ali S."/>
            <person name="Ferry J.G."/>
            <person name="Stingl U."/>
        </authorList>
    </citation>
    <scope>NUCLEOTIDE SEQUENCE [LARGE SCALE GENOMIC DNA]</scope>
    <source>
        <strain evidence="4 5">DSM 2657</strain>
    </source>
</reference>
<feature type="active site" description="Proton donor" evidence="2">
    <location>
        <position position="39"/>
    </location>
</feature>